<dbReference type="SMART" id="SM00382">
    <property type="entry name" value="AAA"/>
    <property type="match status" value="1"/>
</dbReference>
<dbReference type="GO" id="GO:0005524">
    <property type="term" value="F:ATP binding"/>
    <property type="evidence" value="ECO:0007669"/>
    <property type="project" value="UniProtKB-KW"/>
</dbReference>
<reference evidence="15 16" key="1">
    <citation type="submission" date="2020-11" db="EMBL/GenBank/DDBJ databases">
        <title>Draft genome sequencing of a Lachnospiraceae strain isolated from anoxic soil subjected to BSD treatment.</title>
        <authorList>
            <person name="Uek A."/>
            <person name="Tonouchi A."/>
        </authorList>
    </citation>
    <scope>NUCLEOTIDE SEQUENCE [LARGE SCALE GENOMIC DNA]</scope>
    <source>
        <strain evidence="15 16">TB5</strain>
    </source>
</reference>
<dbReference type="SUPFAM" id="SSF52540">
    <property type="entry name" value="P-loop containing nucleoside triphosphate hydrolases"/>
    <property type="match status" value="1"/>
</dbReference>
<dbReference type="GO" id="GO:0016887">
    <property type="term" value="F:ATP hydrolysis activity"/>
    <property type="evidence" value="ECO:0007669"/>
    <property type="project" value="InterPro"/>
</dbReference>
<dbReference type="PANTHER" id="PTHR43394:SF1">
    <property type="entry name" value="ATP-BINDING CASSETTE SUB-FAMILY B MEMBER 10, MITOCHONDRIAL"/>
    <property type="match status" value="1"/>
</dbReference>
<evidence type="ECO:0000313" key="16">
    <source>
        <dbReference type="Proteomes" id="UP000595897"/>
    </source>
</evidence>
<dbReference type="GO" id="GO:0005886">
    <property type="term" value="C:plasma membrane"/>
    <property type="evidence" value="ECO:0007669"/>
    <property type="project" value="UniProtKB-SubCell"/>
</dbReference>
<dbReference type="Pfam" id="PF03412">
    <property type="entry name" value="Peptidase_C39"/>
    <property type="match status" value="1"/>
</dbReference>
<comment type="subcellular location">
    <subcellularLocation>
        <location evidence="1">Cell membrane</location>
        <topology evidence="1">Multi-pass membrane protein</topology>
    </subcellularLocation>
</comment>
<evidence type="ECO:0000259" key="12">
    <source>
        <dbReference type="PROSITE" id="PS50893"/>
    </source>
</evidence>
<feature type="transmembrane region" description="Helical" evidence="11">
    <location>
        <begin position="160"/>
        <end position="182"/>
    </location>
</feature>
<dbReference type="InterPro" id="IPR017871">
    <property type="entry name" value="ABC_transporter-like_CS"/>
</dbReference>
<dbReference type="KEGG" id="ahb:bsdtb5_11890"/>
<dbReference type="EMBL" id="AP024169">
    <property type="protein sequence ID" value="BCN29894.1"/>
    <property type="molecule type" value="Genomic_DNA"/>
</dbReference>
<keyword evidence="4 11" id="KW-0812">Transmembrane</keyword>
<evidence type="ECO:0000313" key="15">
    <source>
        <dbReference type="EMBL" id="BCN29894.1"/>
    </source>
</evidence>
<evidence type="ECO:0000256" key="6">
    <source>
        <dbReference type="ARBA" id="ARBA00022801"/>
    </source>
</evidence>
<accession>A0A7R7EJK3</accession>
<evidence type="ECO:0000256" key="8">
    <source>
        <dbReference type="ARBA" id="ARBA00022840"/>
    </source>
</evidence>
<keyword evidence="2" id="KW-0813">Transport</keyword>
<dbReference type="Gene3D" id="1.20.1560.10">
    <property type="entry name" value="ABC transporter type 1, transmembrane domain"/>
    <property type="match status" value="1"/>
</dbReference>
<keyword evidence="9 11" id="KW-1133">Transmembrane helix</keyword>
<dbReference type="Proteomes" id="UP000595897">
    <property type="component" value="Chromosome"/>
</dbReference>
<feature type="transmembrane region" description="Helical" evidence="11">
    <location>
        <begin position="414"/>
        <end position="435"/>
    </location>
</feature>
<dbReference type="Pfam" id="PF00005">
    <property type="entry name" value="ABC_tran"/>
    <property type="match status" value="1"/>
</dbReference>
<dbReference type="PROSITE" id="PS50893">
    <property type="entry name" value="ABC_TRANSPORTER_2"/>
    <property type="match status" value="1"/>
</dbReference>
<evidence type="ECO:0000256" key="9">
    <source>
        <dbReference type="ARBA" id="ARBA00022989"/>
    </source>
</evidence>
<feature type="domain" description="ABC transmembrane type-1" evidence="13">
    <location>
        <begin position="165"/>
        <end position="443"/>
    </location>
</feature>
<dbReference type="RefSeq" id="WP_271715149.1">
    <property type="nucleotide sequence ID" value="NZ_AP024169.1"/>
</dbReference>
<evidence type="ECO:0000259" key="13">
    <source>
        <dbReference type="PROSITE" id="PS50929"/>
    </source>
</evidence>
<sequence>MKHSKRVPYVEQMQQTECGLCCIAMILKYYYSNETLGAIREELEVGRDGLELKFMERYFRLKGMDTTILSLKAEELLELKQPVILLLENEQYAILESINQKYAIVIDPAYGRIKKSYKEFITSYHGDILKVTPNSCFMPVKRRGWIWGDLLKRIGQKKGIFLQTAIISIITYGIQLFLPILIENMIDLTLKQEAQMKVKYCIYFIVFTVLLYGFMSFIRQKSVILLQMEVDRHLIKSTFTKLMQLPYKYFESRANGDLLFRLSSLNIIRDLIAQHIINGVIQLGYAIVIITYLANKSYLLAMVTLGIFALNGFFIVLIRPLILNANQQQIIENTALQTMQTETVYAMFGIKTAGMEEEIFDDWNKTYKKSMKAYQKKNFIMNIYTTTITVFRTVGPFFILLLGLKLSVTGNMTVGAVVACYSLASVFIGTSVSLFNMWNDFELASSYLERVNDITEAKEEKKPENALNIDITGSLEFRNVSFAYTNTSQNVIENISFTINRGEKVAIVGSSGSGKSTLTKLMLGLYEPTAGDIFYDGVSISEVDKRHLRKQLGVVPQDMTLFNKTILKNIILDSRQVDMEVVKNAANISQISEEIEEMPMKYNTLISDMGMNLSGGQRQRIILARAVVNNPKLIILDEATSSLDSINEKKVSKYFEENGSTRIVIAHRMSTIIDADKILVMDNGQIAECGTHEELMEKKEIYYTLYQSQGKNQVKTA</sequence>
<feature type="transmembrane region" description="Helical" evidence="11">
    <location>
        <begin position="379"/>
        <end position="402"/>
    </location>
</feature>
<keyword evidence="7" id="KW-0645">Protease</keyword>
<dbReference type="PROSITE" id="PS50990">
    <property type="entry name" value="PEPTIDASE_C39"/>
    <property type="match status" value="1"/>
</dbReference>
<feature type="domain" description="Peptidase C39" evidence="14">
    <location>
        <begin position="12"/>
        <end position="131"/>
    </location>
</feature>
<gene>
    <name evidence="15" type="primary">clyB_1</name>
    <name evidence="15" type="ORF">bsdtb5_11890</name>
</gene>
<dbReference type="InterPro" id="IPR027417">
    <property type="entry name" value="P-loop_NTPase"/>
</dbReference>
<proteinExistence type="predicted"/>
<dbReference type="GO" id="GO:0006508">
    <property type="term" value="P:proteolysis"/>
    <property type="evidence" value="ECO:0007669"/>
    <property type="project" value="InterPro"/>
</dbReference>
<keyword evidence="3" id="KW-1003">Cell membrane</keyword>
<evidence type="ECO:0000256" key="7">
    <source>
        <dbReference type="ARBA" id="ARBA00022807"/>
    </source>
</evidence>
<dbReference type="PROSITE" id="PS50929">
    <property type="entry name" value="ABC_TM1F"/>
    <property type="match status" value="1"/>
</dbReference>
<evidence type="ECO:0000259" key="14">
    <source>
        <dbReference type="PROSITE" id="PS50990"/>
    </source>
</evidence>
<keyword evidence="7" id="KW-0788">Thiol protease</keyword>
<feature type="domain" description="ABC transporter" evidence="12">
    <location>
        <begin position="475"/>
        <end position="708"/>
    </location>
</feature>
<keyword evidence="10 11" id="KW-0472">Membrane</keyword>
<dbReference type="Gene3D" id="3.40.50.300">
    <property type="entry name" value="P-loop containing nucleotide triphosphate hydrolases"/>
    <property type="match status" value="1"/>
</dbReference>
<feature type="transmembrane region" description="Helical" evidence="11">
    <location>
        <begin position="202"/>
        <end position="218"/>
    </location>
</feature>
<dbReference type="InterPro" id="IPR003593">
    <property type="entry name" value="AAA+_ATPase"/>
</dbReference>
<dbReference type="Pfam" id="PF00664">
    <property type="entry name" value="ABC_membrane"/>
    <property type="match status" value="1"/>
</dbReference>
<dbReference type="FunFam" id="3.40.50.300:FF:000299">
    <property type="entry name" value="ABC transporter ATP-binding protein/permease"/>
    <property type="match status" value="1"/>
</dbReference>
<name>A0A7R7EJK3_9FIRM</name>
<protein>
    <submittedName>
        <fullName evidence="15">Peptidase C39</fullName>
    </submittedName>
</protein>
<dbReference type="GO" id="GO:0008234">
    <property type="term" value="F:cysteine-type peptidase activity"/>
    <property type="evidence" value="ECO:0007669"/>
    <property type="project" value="UniProtKB-KW"/>
</dbReference>
<dbReference type="InterPro" id="IPR005074">
    <property type="entry name" value="Peptidase_C39"/>
</dbReference>
<keyword evidence="5" id="KW-0547">Nucleotide-binding</keyword>
<dbReference type="PANTHER" id="PTHR43394">
    <property type="entry name" value="ATP-DEPENDENT PERMEASE MDL1, MITOCHONDRIAL"/>
    <property type="match status" value="1"/>
</dbReference>
<evidence type="ECO:0000256" key="11">
    <source>
        <dbReference type="SAM" id="Phobius"/>
    </source>
</evidence>
<evidence type="ECO:0000256" key="1">
    <source>
        <dbReference type="ARBA" id="ARBA00004651"/>
    </source>
</evidence>
<feature type="transmembrane region" description="Helical" evidence="11">
    <location>
        <begin position="271"/>
        <end position="292"/>
    </location>
</feature>
<evidence type="ECO:0000256" key="4">
    <source>
        <dbReference type="ARBA" id="ARBA00022692"/>
    </source>
</evidence>
<evidence type="ECO:0000256" key="10">
    <source>
        <dbReference type="ARBA" id="ARBA00023136"/>
    </source>
</evidence>
<keyword evidence="8" id="KW-0067">ATP-binding</keyword>
<evidence type="ECO:0000256" key="3">
    <source>
        <dbReference type="ARBA" id="ARBA00022475"/>
    </source>
</evidence>
<keyword evidence="6" id="KW-0378">Hydrolase</keyword>
<dbReference type="PROSITE" id="PS00211">
    <property type="entry name" value="ABC_TRANSPORTER_1"/>
    <property type="match status" value="1"/>
</dbReference>
<evidence type="ECO:0000256" key="2">
    <source>
        <dbReference type="ARBA" id="ARBA00022448"/>
    </source>
</evidence>
<dbReference type="InterPro" id="IPR003439">
    <property type="entry name" value="ABC_transporter-like_ATP-bd"/>
</dbReference>
<dbReference type="CDD" id="cd18555">
    <property type="entry name" value="ABC_6TM_T1SS_like"/>
    <property type="match status" value="1"/>
</dbReference>
<organism evidence="15 16">
    <name type="scientific">Anaeromicropila herbilytica</name>
    <dbReference type="NCBI Taxonomy" id="2785025"/>
    <lineage>
        <taxon>Bacteria</taxon>
        <taxon>Bacillati</taxon>
        <taxon>Bacillota</taxon>
        <taxon>Clostridia</taxon>
        <taxon>Lachnospirales</taxon>
        <taxon>Lachnospiraceae</taxon>
        <taxon>Anaeromicropila</taxon>
    </lineage>
</organism>
<dbReference type="SUPFAM" id="SSF90123">
    <property type="entry name" value="ABC transporter transmembrane region"/>
    <property type="match status" value="1"/>
</dbReference>
<dbReference type="AlphaFoldDB" id="A0A7R7EJK3"/>
<dbReference type="InterPro" id="IPR039421">
    <property type="entry name" value="Type_1_exporter"/>
</dbReference>
<feature type="transmembrane region" description="Helical" evidence="11">
    <location>
        <begin position="298"/>
        <end position="318"/>
    </location>
</feature>
<evidence type="ECO:0000256" key="5">
    <source>
        <dbReference type="ARBA" id="ARBA00022741"/>
    </source>
</evidence>
<dbReference type="GO" id="GO:0015421">
    <property type="term" value="F:ABC-type oligopeptide transporter activity"/>
    <property type="evidence" value="ECO:0007669"/>
    <property type="project" value="TreeGrafter"/>
</dbReference>
<dbReference type="InterPro" id="IPR036640">
    <property type="entry name" value="ABC1_TM_sf"/>
</dbReference>
<dbReference type="InterPro" id="IPR011527">
    <property type="entry name" value="ABC1_TM_dom"/>
</dbReference>
<dbReference type="Gene3D" id="3.90.70.10">
    <property type="entry name" value="Cysteine proteinases"/>
    <property type="match status" value="1"/>
</dbReference>
<keyword evidence="16" id="KW-1185">Reference proteome</keyword>